<dbReference type="VEuPathDB" id="FungiDB:MAPG_09797"/>
<feature type="domain" description="Oxo-4-hydroxy-4-carboxy-5-ureidoimidazoline decarboxylase" evidence="3">
    <location>
        <begin position="3"/>
        <end position="87"/>
    </location>
</feature>
<dbReference type="InterPro" id="IPR018020">
    <property type="entry name" value="OHCU_decarboxylase"/>
</dbReference>
<protein>
    <recommendedName>
        <fullName evidence="3">Oxo-4-hydroxy-4-carboxy-5-ureidoimidazoline decarboxylase domain-containing protein</fullName>
    </recommendedName>
</protein>
<dbReference type="SUPFAM" id="SSF158694">
    <property type="entry name" value="UraD-Like"/>
    <property type="match status" value="1"/>
</dbReference>
<feature type="compositionally biased region" description="Polar residues" evidence="2">
    <location>
        <begin position="1"/>
        <end position="15"/>
    </location>
</feature>
<dbReference type="OrthoDB" id="5398391at2759"/>
<keyword evidence="1" id="KW-0659">Purine metabolism</keyword>
<dbReference type="Gene3D" id="1.10.3330.10">
    <property type="entry name" value="Oxo-4-hydroxy-4-carboxy-5-ureidoimidazoline decarboxylase"/>
    <property type="match status" value="1"/>
</dbReference>
<reference evidence="4" key="1">
    <citation type="submission" date="2010-05" db="EMBL/GenBank/DDBJ databases">
        <title>The Genome Sequence of Magnaporthe poae strain ATCC 64411.</title>
        <authorList>
            <consortium name="The Broad Institute Genome Sequencing Platform"/>
            <consortium name="Broad Institute Genome Sequencing Center for Infectious Disease"/>
            <person name="Ma L.-J."/>
            <person name="Dead R."/>
            <person name="Young S."/>
            <person name="Zeng Q."/>
            <person name="Koehrsen M."/>
            <person name="Alvarado L."/>
            <person name="Berlin A."/>
            <person name="Chapman S.B."/>
            <person name="Chen Z."/>
            <person name="Freedman E."/>
            <person name="Gellesch M."/>
            <person name="Goldberg J."/>
            <person name="Griggs A."/>
            <person name="Gujja S."/>
            <person name="Heilman E.R."/>
            <person name="Heiman D."/>
            <person name="Hepburn T."/>
            <person name="Howarth C."/>
            <person name="Jen D."/>
            <person name="Larson L."/>
            <person name="Mehta T."/>
            <person name="Neiman D."/>
            <person name="Pearson M."/>
            <person name="Roberts A."/>
            <person name="Saif S."/>
            <person name="Shea T."/>
            <person name="Shenoy N."/>
            <person name="Sisk P."/>
            <person name="Stolte C."/>
            <person name="Sykes S."/>
            <person name="Walk T."/>
            <person name="White J."/>
            <person name="Yandava C."/>
            <person name="Haas B."/>
            <person name="Nusbaum C."/>
            <person name="Birren B."/>
        </authorList>
    </citation>
    <scope>NUCLEOTIDE SEQUENCE</scope>
    <source>
        <strain evidence="4">ATCC 64411</strain>
    </source>
</reference>
<proteinExistence type="predicted"/>
<dbReference type="GO" id="GO:0006144">
    <property type="term" value="P:purine nucleobase metabolic process"/>
    <property type="evidence" value="ECO:0007669"/>
    <property type="project" value="UniProtKB-KW"/>
</dbReference>
<evidence type="ECO:0000313" key="4">
    <source>
        <dbReference type="EMBL" id="KLU91276.1"/>
    </source>
</evidence>
<dbReference type="InterPro" id="IPR036778">
    <property type="entry name" value="OHCU_decarboxylase_sf"/>
</dbReference>
<feature type="non-terminal residue" evidence="4">
    <location>
        <position position="1"/>
    </location>
</feature>
<dbReference type="Pfam" id="PF09349">
    <property type="entry name" value="OHCU_decarbox"/>
    <property type="match status" value="1"/>
</dbReference>
<organism evidence="4">
    <name type="scientific">Magnaporthiopsis poae (strain ATCC 64411 / 73-15)</name>
    <name type="common">Kentucky bluegrass fungus</name>
    <name type="synonym">Magnaporthe poae</name>
    <dbReference type="NCBI Taxonomy" id="644358"/>
    <lineage>
        <taxon>Eukaryota</taxon>
        <taxon>Fungi</taxon>
        <taxon>Dikarya</taxon>
        <taxon>Ascomycota</taxon>
        <taxon>Pezizomycotina</taxon>
        <taxon>Sordariomycetes</taxon>
        <taxon>Sordariomycetidae</taxon>
        <taxon>Magnaporthales</taxon>
        <taxon>Magnaporthaceae</taxon>
        <taxon>Magnaporthiopsis</taxon>
    </lineage>
</organism>
<dbReference type="PANTHER" id="PTHR37987">
    <property type="entry name" value="CHROMOSOME 9, WHOLE GENOME SHOTGUN SEQUENCE"/>
    <property type="match status" value="1"/>
</dbReference>
<reference evidence="4" key="2">
    <citation type="submission" date="2011-03" db="EMBL/GenBank/DDBJ databases">
        <title>Annotation of Magnaporthe poae ATCC 64411.</title>
        <authorList>
            <person name="Ma L.-J."/>
            <person name="Dead R."/>
            <person name="Young S.K."/>
            <person name="Zeng Q."/>
            <person name="Gargeya S."/>
            <person name="Fitzgerald M."/>
            <person name="Haas B."/>
            <person name="Abouelleil A."/>
            <person name="Alvarado L."/>
            <person name="Arachchi H.M."/>
            <person name="Berlin A."/>
            <person name="Brown A."/>
            <person name="Chapman S.B."/>
            <person name="Chen Z."/>
            <person name="Dunbar C."/>
            <person name="Freedman E."/>
            <person name="Gearin G."/>
            <person name="Gellesch M."/>
            <person name="Goldberg J."/>
            <person name="Griggs A."/>
            <person name="Gujja S."/>
            <person name="Heiman D."/>
            <person name="Howarth C."/>
            <person name="Larson L."/>
            <person name="Lui A."/>
            <person name="MacDonald P.J.P."/>
            <person name="Mehta T."/>
            <person name="Montmayeur A."/>
            <person name="Murphy C."/>
            <person name="Neiman D."/>
            <person name="Pearson M."/>
            <person name="Priest M."/>
            <person name="Roberts A."/>
            <person name="Saif S."/>
            <person name="Shea T."/>
            <person name="Shenoy N."/>
            <person name="Sisk P."/>
            <person name="Stolte C."/>
            <person name="Sykes S."/>
            <person name="Yandava C."/>
            <person name="Wortman J."/>
            <person name="Nusbaum C."/>
            <person name="Birren B."/>
        </authorList>
    </citation>
    <scope>NUCLEOTIDE SEQUENCE</scope>
    <source>
        <strain evidence="4">ATCC 64411</strain>
    </source>
</reference>
<name>A0A0H2UAY1_MAGP6</name>
<feature type="region of interest" description="Disordered" evidence="2">
    <location>
        <begin position="1"/>
        <end position="20"/>
    </location>
</feature>
<evidence type="ECO:0000259" key="3">
    <source>
        <dbReference type="Pfam" id="PF09349"/>
    </source>
</evidence>
<accession>A0A0H2UAY1</accession>
<dbReference type="EMBL" id="GL876976">
    <property type="protein sequence ID" value="KLU91276.1"/>
    <property type="molecule type" value="Genomic_DNA"/>
</dbReference>
<sequence length="97" mass="10481">KKVDSAQSRAEQANLQKDAGAAEAERLAALNAEYEARFPGLRYVVFVNGRGRDVIMANMRERIDRGDAQAEEKEAIEAMASIAKDRAAKLLSASGTA</sequence>
<gene>
    <name evidence="4" type="ORF">MAPG_09797</name>
</gene>
<evidence type="ECO:0000256" key="2">
    <source>
        <dbReference type="SAM" id="MobiDB-lite"/>
    </source>
</evidence>
<dbReference type="AlphaFoldDB" id="A0A0H2UAY1"/>
<evidence type="ECO:0000256" key="1">
    <source>
        <dbReference type="ARBA" id="ARBA00022631"/>
    </source>
</evidence>
<dbReference type="PANTHER" id="PTHR37987:SF1">
    <property type="entry name" value="OXO-4-HYDROXY-4-CARBOXY-5-UREIDOIMIDAZOLINE DECARBOXYLASE DOMAIN-CONTAINING PROTEIN"/>
    <property type="match status" value="1"/>
</dbReference>